<dbReference type="InterPro" id="IPR015824">
    <property type="entry name" value="Phosphoglycerate_kinase_N"/>
</dbReference>
<dbReference type="EMBL" id="LR824006">
    <property type="protein sequence ID" value="CAD0195671.1"/>
    <property type="molecule type" value="Genomic_DNA"/>
</dbReference>
<proteinExistence type="inferred from homology"/>
<keyword evidence="11" id="KW-0460">Magnesium</keyword>
<protein>
    <recommendedName>
        <fullName evidence="5 13">Phosphoglycerate kinase</fullName>
        <ecNumber evidence="5 13">2.7.2.3</ecNumber>
    </recommendedName>
</protein>
<evidence type="ECO:0000256" key="14">
    <source>
        <dbReference type="RuleBase" id="RU000696"/>
    </source>
</evidence>
<evidence type="ECO:0000256" key="1">
    <source>
        <dbReference type="ARBA" id="ARBA00000642"/>
    </source>
</evidence>
<comment type="similarity">
    <text evidence="4 13">Belongs to the phosphoglycerate kinase family.</text>
</comment>
<keyword evidence="6 13" id="KW-0808">Transferase</keyword>
<dbReference type="Pfam" id="PF00162">
    <property type="entry name" value="PGK"/>
    <property type="match status" value="1"/>
</dbReference>
<comment type="cofactor">
    <cofactor evidence="2">
        <name>Mg(2+)</name>
        <dbReference type="ChEBI" id="CHEBI:18420"/>
    </cofactor>
</comment>
<evidence type="ECO:0000256" key="5">
    <source>
        <dbReference type="ARBA" id="ARBA00013061"/>
    </source>
</evidence>
<keyword evidence="8" id="KW-0547">Nucleotide-binding</keyword>
<evidence type="ECO:0000256" key="10">
    <source>
        <dbReference type="ARBA" id="ARBA00022840"/>
    </source>
</evidence>
<dbReference type="GO" id="GO:0005829">
    <property type="term" value="C:cytosol"/>
    <property type="evidence" value="ECO:0007669"/>
    <property type="project" value="TreeGrafter"/>
</dbReference>
<evidence type="ECO:0000256" key="9">
    <source>
        <dbReference type="ARBA" id="ARBA00022777"/>
    </source>
</evidence>
<evidence type="ECO:0000256" key="2">
    <source>
        <dbReference type="ARBA" id="ARBA00001946"/>
    </source>
</evidence>
<accession>A0A9N8KU76</accession>
<keyword evidence="9 13" id="KW-0418">Kinase</keyword>
<keyword evidence="16" id="KW-1185">Reference proteome</keyword>
<evidence type="ECO:0000256" key="4">
    <source>
        <dbReference type="ARBA" id="ARBA00008982"/>
    </source>
</evidence>
<comment type="subunit">
    <text evidence="14">Monomer.</text>
</comment>
<evidence type="ECO:0000256" key="6">
    <source>
        <dbReference type="ARBA" id="ARBA00022679"/>
    </source>
</evidence>
<keyword evidence="7" id="KW-0479">Metal-binding</keyword>
<keyword evidence="10" id="KW-0067">ATP-binding</keyword>
<keyword evidence="12" id="KW-0324">Glycolysis</keyword>
<dbReference type="PANTHER" id="PTHR11406">
    <property type="entry name" value="PHOSPHOGLYCERATE KINASE"/>
    <property type="match status" value="1"/>
</dbReference>
<evidence type="ECO:0000256" key="11">
    <source>
        <dbReference type="ARBA" id="ARBA00022842"/>
    </source>
</evidence>
<organism evidence="15 16">
    <name type="scientific">Chrysodeixis includens</name>
    <name type="common">Soybean looper</name>
    <name type="synonym">Pseudoplusia includens</name>
    <dbReference type="NCBI Taxonomy" id="689277"/>
    <lineage>
        <taxon>Eukaryota</taxon>
        <taxon>Metazoa</taxon>
        <taxon>Ecdysozoa</taxon>
        <taxon>Arthropoda</taxon>
        <taxon>Hexapoda</taxon>
        <taxon>Insecta</taxon>
        <taxon>Pterygota</taxon>
        <taxon>Neoptera</taxon>
        <taxon>Endopterygota</taxon>
        <taxon>Lepidoptera</taxon>
        <taxon>Glossata</taxon>
        <taxon>Ditrysia</taxon>
        <taxon>Noctuoidea</taxon>
        <taxon>Noctuidae</taxon>
        <taxon>Plusiinae</taxon>
        <taxon>Chrysodeixis</taxon>
    </lineage>
</organism>
<evidence type="ECO:0000256" key="3">
    <source>
        <dbReference type="ARBA" id="ARBA00004838"/>
    </source>
</evidence>
<evidence type="ECO:0000256" key="8">
    <source>
        <dbReference type="ARBA" id="ARBA00022741"/>
    </source>
</evidence>
<evidence type="ECO:0000256" key="13">
    <source>
        <dbReference type="RuleBase" id="RU000532"/>
    </source>
</evidence>
<dbReference type="PANTHER" id="PTHR11406:SF0">
    <property type="entry name" value="PHOSPHOGLYCERATE KINASE"/>
    <property type="match status" value="1"/>
</dbReference>
<dbReference type="AlphaFoldDB" id="A0A9N8KU76"/>
<dbReference type="GO" id="GO:0005524">
    <property type="term" value="F:ATP binding"/>
    <property type="evidence" value="ECO:0007669"/>
    <property type="project" value="UniProtKB-KW"/>
</dbReference>
<dbReference type="InterPro" id="IPR001576">
    <property type="entry name" value="Phosphoglycerate_kinase"/>
</dbReference>
<reference evidence="15" key="1">
    <citation type="submission" date="2021-12" db="EMBL/GenBank/DDBJ databases">
        <authorList>
            <person name="King R."/>
        </authorList>
    </citation>
    <scope>NUCLEOTIDE SEQUENCE</scope>
</reference>
<dbReference type="EC" id="2.7.2.3" evidence="5 13"/>
<dbReference type="Proteomes" id="UP001154114">
    <property type="component" value="Chromosome 3"/>
</dbReference>
<evidence type="ECO:0000313" key="15">
    <source>
        <dbReference type="EMBL" id="CAD0195671.1"/>
    </source>
</evidence>
<dbReference type="GO" id="GO:0006096">
    <property type="term" value="P:glycolytic process"/>
    <property type="evidence" value="ECO:0007669"/>
    <property type="project" value="UniProtKB-KW"/>
</dbReference>
<gene>
    <name evidence="15" type="ORF">CINC_LOCUS9623</name>
</gene>
<dbReference type="GO" id="GO:0006094">
    <property type="term" value="P:gluconeogenesis"/>
    <property type="evidence" value="ECO:0007669"/>
    <property type="project" value="TreeGrafter"/>
</dbReference>
<dbReference type="GO" id="GO:0004618">
    <property type="term" value="F:phosphoglycerate kinase activity"/>
    <property type="evidence" value="ECO:0007669"/>
    <property type="project" value="UniProtKB-EC"/>
</dbReference>
<dbReference type="SUPFAM" id="SSF53748">
    <property type="entry name" value="Phosphoglycerate kinase"/>
    <property type="match status" value="1"/>
</dbReference>
<dbReference type="GO" id="GO:0043531">
    <property type="term" value="F:ADP binding"/>
    <property type="evidence" value="ECO:0007669"/>
    <property type="project" value="TreeGrafter"/>
</dbReference>
<dbReference type="Gene3D" id="3.40.50.1260">
    <property type="entry name" value="Phosphoglycerate kinase, N-terminal domain"/>
    <property type="match status" value="2"/>
</dbReference>
<dbReference type="InterPro" id="IPR036043">
    <property type="entry name" value="Phosphoglycerate_kinase_sf"/>
</dbReference>
<dbReference type="PRINTS" id="PR00477">
    <property type="entry name" value="PHGLYCKINASE"/>
</dbReference>
<evidence type="ECO:0000256" key="12">
    <source>
        <dbReference type="ARBA" id="ARBA00023152"/>
    </source>
</evidence>
<sequence length="173" mass="18846">MALNKLSIDALNLAGKRVLMRLVFNVPLKEGVITNNQRIVAALDSVKYALEKGAKSVVLMSHLGRPDGQANLKYTLKPVAEELKKLLNRDITFLADCVGPEVEAACADPAPGSIILLENLRFHIEEEGKGIDASGAKAKADPEKVKAFRTSLRKLGDVYINDAFVVAHRARFP</sequence>
<evidence type="ECO:0000256" key="7">
    <source>
        <dbReference type="ARBA" id="ARBA00022723"/>
    </source>
</evidence>
<dbReference type="GO" id="GO:0046872">
    <property type="term" value="F:metal ion binding"/>
    <property type="evidence" value="ECO:0007669"/>
    <property type="project" value="UniProtKB-KW"/>
</dbReference>
<name>A0A9N8KU76_CHRIL</name>
<dbReference type="OrthoDB" id="275353at2759"/>
<evidence type="ECO:0000313" key="16">
    <source>
        <dbReference type="Proteomes" id="UP001154114"/>
    </source>
</evidence>
<comment type="pathway">
    <text evidence="3 13">Carbohydrate degradation; glycolysis; pyruvate from D-glyceraldehyde 3-phosphate: step 2/5.</text>
</comment>
<dbReference type="FunFam" id="3.40.50.1260:FF:000019">
    <property type="entry name" value="Phosphoglycerate kinase 1"/>
    <property type="match status" value="1"/>
</dbReference>
<comment type="catalytic activity">
    <reaction evidence="1 13">
        <text>(2R)-3-phosphoglycerate + ATP = (2R)-3-phospho-glyceroyl phosphate + ADP</text>
        <dbReference type="Rhea" id="RHEA:14801"/>
        <dbReference type="ChEBI" id="CHEBI:30616"/>
        <dbReference type="ChEBI" id="CHEBI:57604"/>
        <dbReference type="ChEBI" id="CHEBI:58272"/>
        <dbReference type="ChEBI" id="CHEBI:456216"/>
        <dbReference type="EC" id="2.7.2.3"/>
    </reaction>
</comment>